<dbReference type="InterPro" id="IPR005531">
    <property type="entry name" value="Asp23"/>
</dbReference>
<keyword evidence="2" id="KW-0812">Transmembrane</keyword>
<feature type="transmembrane region" description="Helical" evidence="2">
    <location>
        <begin position="20"/>
        <end position="40"/>
    </location>
</feature>
<dbReference type="Pfam" id="PF03780">
    <property type="entry name" value="Asp23"/>
    <property type="match status" value="1"/>
</dbReference>
<reference evidence="3 4" key="1">
    <citation type="submission" date="2018-08" db="EMBL/GenBank/DDBJ databases">
        <title>The metabolism and importance of syntrophic acetate oxidation coupled to methane or sulfide production in haloalkaline environments.</title>
        <authorList>
            <person name="Timmers P.H.A."/>
            <person name="Vavourakis C.D."/>
            <person name="Sorokin D.Y."/>
            <person name="Sinninghe Damste J.S."/>
            <person name="Muyzer G."/>
            <person name="Stams A.J.M."/>
            <person name="Plugge C.M."/>
        </authorList>
    </citation>
    <scope>NUCLEOTIDE SEQUENCE [LARGE SCALE GENOMIC DNA]</scope>
    <source>
        <strain evidence="3">MSAO_Bac1</strain>
    </source>
</reference>
<organism evidence="3 4">
    <name type="scientific">Candidatus Syntrophonatronum acetioxidans</name>
    <dbReference type="NCBI Taxonomy" id="1795816"/>
    <lineage>
        <taxon>Bacteria</taxon>
        <taxon>Bacillati</taxon>
        <taxon>Bacillota</taxon>
        <taxon>Clostridia</taxon>
        <taxon>Eubacteriales</taxon>
        <taxon>Syntrophomonadaceae</taxon>
        <taxon>Candidatus Syntrophonatronum</taxon>
    </lineage>
</organism>
<dbReference type="Proteomes" id="UP000285138">
    <property type="component" value="Unassembled WGS sequence"/>
</dbReference>
<comment type="caution">
    <text evidence="3">The sequence shown here is derived from an EMBL/GenBank/DDBJ whole genome shotgun (WGS) entry which is preliminary data.</text>
</comment>
<protein>
    <submittedName>
        <fullName evidence="3">Alkaline shock response membrane anchor protein AmaP</fullName>
    </submittedName>
</protein>
<evidence type="ECO:0000313" key="3">
    <source>
        <dbReference type="EMBL" id="RQD76535.1"/>
    </source>
</evidence>
<accession>A0A424YFH8</accession>
<evidence type="ECO:0000256" key="1">
    <source>
        <dbReference type="ARBA" id="ARBA00005721"/>
    </source>
</evidence>
<dbReference type="AlphaFoldDB" id="A0A424YFH8"/>
<keyword evidence="2" id="KW-0472">Membrane</keyword>
<keyword evidence="2" id="KW-1133">Transmembrane helix</keyword>
<dbReference type="EMBL" id="QZAA01000113">
    <property type="protein sequence ID" value="RQD76535.1"/>
    <property type="molecule type" value="Genomic_DNA"/>
</dbReference>
<sequence>LSFSIYPQQELESIFSNIYGSWQGAAAGLIIVIIGLWAFSKTLKTKESPRVIYKSTSLGQYMISFAALESMVIKAAKNIEGFKDLQPGIIARDNKLSVQIKGSIAEGYQIPDLCEKVQEEVKNYLEEMSGITIEAVRVFVENVAPDNTSRPVK</sequence>
<dbReference type="NCBIfam" id="NF033218">
    <property type="entry name" value="anchor_AmaP"/>
    <property type="match status" value="1"/>
</dbReference>
<evidence type="ECO:0000313" key="4">
    <source>
        <dbReference type="Proteomes" id="UP000285138"/>
    </source>
</evidence>
<gene>
    <name evidence="3" type="primary">amaP</name>
    <name evidence="3" type="ORF">D5R97_04315</name>
</gene>
<feature type="non-terminal residue" evidence="3">
    <location>
        <position position="1"/>
    </location>
</feature>
<evidence type="ECO:0000256" key="2">
    <source>
        <dbReference type="SAM" id="Phobius"/>
    </source>
</evidence>
<proteinExistence type="inferred from homology"/>
<comment type="similarity">
    <text evidence="1">Belongs to the asp23 family.</text>
</comment>
<name>A0A424YFH8_9FIRM</name>